<gene>
    <name evidence="1" type="ORF">GNW61_29010</name>
</gene>
<dbReference type="AlphaFoldDB" id="A0A8S7UC43"/>
<dbReference type="Proteomes" id="UP000530628">
    <property type="component" value="Unassembled WGS sequence"/>
</dbReference>
<evidence type="ECO:0000313" key="2">
    <source>
        <dbReference type="Proteomes" id="UP000530628"/>
    </source>
</evidence>
<proteinExistence type="predicted"/>
<organism evidence="1 2">
    <name type="scientific">Escherichia coli</name>
    <dbReference type="NCBI Taxonomy" id="562"/>
    <lineage>
        <taxon>Bacteria</taxon>
        <taxon>Pseudomonadati</taxon>
        <taxon>Pseudomonadota</taxon>
        <taxon>Gammaproteobacteria</taxon>
        <taxon>Enterobacterales</taxon>
        <taxon>Enterobacteriaceae</taxon>
        <taxon>Escherichia</taxon>
    </lineage>
</organism>
<comment type="caution">
    <text evidence="1">The sequence shown here is derived from an EMBL/GenBank/DDBJ whole genome shotgun (WGS) entry which is preliminary data.</text>
</comment>
<evidence type="ECO:0000313" key="1">
    <source>
        <dbReference type="EMBL" id="EFH6652683.1"/>
    </source>
</evidence>
<accession>A0A8S7UC43</accession>
<sequence length="30" mass="3388">MQIKKITSPRYTESGAIDCDVLFEGMEDPL</sequence>
<name>A0A8S7UC43_ECOLX</name>
<feature type="non-terminal residue" evidence="1">
    <location>
        <position position="30"/>
    </location>
</feature>
<reference evidence="1 2" key="1">
    <citation type="submission" date="2019-11" db="EMBL/GenBank/DDBJ databases">
        <authorList>
            <consortium name="GenomeTrakr network: Whole genome sequencing for foodborne pathogen traceback"/>
        </authorList>
    </citation>
    <scope>NUCLEOTIDE SEQUENCE [LARGE SCALE GENOMIC DNA]</scope>
    <source>
        <strain evidence="1 2">PSU-2072</strain>
    </source>
</reference>
<dbReference type="EMBL" id="AASWOY010000287">
    <property type="protein sequence ID" value="EFH6652683.1"/>
    <property type="molecule type" value="Genomic_DNA"/>
</dbReference>
<protein>
    <submittedName>
        <fullName evidence="1">DUF4376 domain-containing protein</fullName>
    </submittedName>
</protein>